<dbReference type="PANTHER" id="PTHR43191">
    <property type="entry name" value="RRNA METHYLTRANSFERASE 3"/>
    <property type="match status" value="1"/>
</dbReference>
<name>A0A8J5XJ60_DIALT</name>
<dbReference type="InterPro" id="IPR029026">
    <property type="entry name" value="tRNA_m1G_MTases_N"/>
</dbReference>
<gene>
    <name evidence="4" type="ORF">KFE25_013731</name>
</gene>
<reference evidence="4" key="1">
    <citation type="submission" date="2021-05" db="EMBL/GenBank/DDBJ databases">
        <title>The genome of the haptophyte Pavlova lutheri (Diacronema luteri, Pavlovales) - a model for lipid biosynthesis in eukaryotic algae.</title>
        <authorList>
            <person name="Hulatt C.J."/>
            <person name="Posewitz M.C."/>
        </authorList>
    </citation>
    <scope>NUCLEOTIDE SEQUENCE</scope>
    <source>
        <strain evidence="4">NIVA-4/92</strain>
    </source>
</reference>
<accession>A0A8J5XJ60</accession>
<dbReference type="InterPro" id="IPR001537">
    <property type="entry name" value="SpoU_MeTrfase"/>
</dbReference>
<organism evidence="4 5">
    <name type="scientific">Diacronema lutheri</name>
    <name type="common">Unicellular marine alga</name>
    <name type="synonym">Monochrysis lutheri</name>
    <dbReference type="NCBI Taxonomy" id="2081491"/>
    <lineage>
        <taxon>Eukaryota</taxon>
        <taxon>Haptista</taxon>
        <taxon>Haptophyta</taxon>
        <taxon>Pavlovophyceae</taxon>
        <taxon>Pavlovales</taxon>
        <taxon>Pavlovaceae</taxon>
        <taxon>Diacronema</taxon>
    </lineage>
</organism>
<dbReference type="GO" id="GO:0008173">
    <property type="term" value="F:RNA methyltransferase activity"/>
    <property type="evidence" value="ECO:0007669"/>
    <property type="project" value="InterPro"/>
</dbReference>
<evidence type="ECO:0000259" key="3">
    <source>
        <dbReference type="Pfam" id="PF00588"/>
    </source>
</evidence>
<dbReference type="InterPro" id="IPR029028">
    <property type="entry name" value="Alpha/beta_knot_MTases"/>
</dbReference>
<dbReference type="OrthoDB" id="241340at2759"/>
<dbReference type="OMA" id="MCAHEIA"/>
<dbReference type="Gene3D" id="3.40.1280.10">
    <property type="match status" value="1"/>
</dbReference>
<dbReference type="GO" id="GO:0032259">
    <property type="term" value="P:methylation"/>
    <property type="evidence" value="ECO:0007669"/>
    <property type="project" value="UniProtKB-KW"/>
</dbReference>
<dbReference type="Pfam" id="PF00588">
    <property type="entry name" value="SpoU_methylase"/>
    <property type="match status" value="1"/>
</dbReference>
<keyword evidence="5" id="KW-1185">Reference proteome</keyword>
<dbReference type="InterPro" id="IPR051259">
    <property type="entry name" value="rRNA_Methyltransferase"/>
</dbReference>
<evidence type="ECO:0000256" key="1">
    <source>
        <dbReference type="ARBA" id="ARBA00022603"/>
    </source>
</evidence>
<keyword evidence="2" id="KW-0808">Transferase</keyword>
<comment type="caution">
    <text evidence="4">The sequence shown here is derived from an EMBL/GenBank/DDBJ whole genome shotgun (WGS) entry which is preliminary data.</text>
</comment>
<dbReference type="SUPFAM" id="SSF75217">
    <property type="entry name" value="alpha/beta knot"/>
    <property type="match status" value="1"/>
</dbReference>
<dbReference type="AlphaFoldDB" id="A0A8J5XJ60"/>
<dbReference type="PANTHER" id="PTHR43191:SF7">
    <property type="entry name" value="OBP33PEP LIKE PROTEIN"/>
    <property type="match status" value="1"/>
</dbReference>
<dbReference type="GO" id="GO:0003723">
    <property type="term" value="F:RNA binding"/>
    <property type="evidence" value="ECO:0007669"/>
    <property type="project" value="InterPro"/>
</dbReference>
<dbReference type="GO" id="GO:0006396">
    <property type="term" value="P:RNA processing"/>
    <property type="evidence" value="ECO:0007669"/>
    <property type="project" value="InterPro"/>
</dbReference>
<evidence type="ECO:0000256" key="2">
    <source>
        <dbReference type="ARBA" id="ARBA00022679"/>
    </source>
</evidence>
<evidence type="ECO:0000313" key="4">
    <source>
        <dbReference type="EMBL" id="KAG8468648.1"/>
    </source>
</evidence>
<evidence type="ECO:0000313" key="5">
    <source>
        <dbReference type="Proteomes" id="UP000751190"/>
    </source>
</evidence>
<protein>
    <recommendedName>
        <fullName evidence="3">tRNA/rRNA methyltransferase SpoU type domain-containing protein</fullName>
    </recommendedName>
</protein>
<dbReference type="Proteomes" id="UP000751190">
    <property type="component" value="Unassembled WGS sequence"/>
</dbReference>
<proteinExistence type="predicted"/>
<sequence>MDAEDAATRARARWREQRDSKACCVRCLVELAQQIERYWDADGGAVRLALLAVFREALVDLAESRHAELRWIGVHGRNMKSLDCSLTHFLNLALPLEREHTRGLQEFEFLAGAIEAADGPERRAAAIGAVGAGPRAPPLHVVLDNMRSAFNVGSIVRTAECLGVRTLHLCGYTATPDDAQVQSTAMGAHAYIEWERSRTALEAIERLAADGVPSIALETVRDAPLAWDFAFPSPCALVLGNERHGLGPDVLAACAGTVQLPCVGVKNSMNVGVAFGMCAHEIARQWHQRAAHGADALASAQPCAGAQGASPTGALALPRGGHAVCAPESGVPSVPI</sequence>
<keyword evidence="1" id="KW-0489">Methyltransferase</keyword>
<dbReference type="EMBL" id="JAGTXO010000004">
    <property type="protein sequence ID" value="KAG8468648.1"/>
    <property type="molecule type" value="Genomic_DNA"/>
</dbReference>
<feature type="domain" description="tRNA/rRNA methyltransferase SpoU type" evidence="3">
    <location>
        <begin position="139"/>
        <end position="279"/>
    </location>
</feature>